<organism evidence="1 2">
    <name type="scientific">Castanea mollissima</name>
    <name type="common">Chinese chestnut</name>
    <dbReference type="NCBI Taxonomy" id="60419"/>
    <lineage>
        <taxon>Eukaryota</taxon>
        <taxon>Viridiplantae</taxon>
        <taxon>Streptophyta</taxon>
        <taxon>Embryophyta</taxon>
        <taxon>Tracheophyta</taxon>
        <taxon>Spermatophyta</taxon>
        <taxon>Magnoliopsida</taxon>
        <taxon>eudicotyledons</taxon>
        <taxon>Gunneridae</taxon>
        <taxon>Pentapetalae</taxon>
        <taxon>rosids</taxon>
        <taxon>fabids</taxon>
        <taxon>Fagales</taxon>
        <taxon>Fagaceae</taxon>
        <taxon>Castanea</taxon>
    </lineage>
</organism>
<dbReference type="AlphaFoldDB" id="A0A8J4VX07"/>
<proteinExistence type="predicted"/>
<dbReference type="EMBL" id="JRKL02000232">
    <property type="protein sequence ID" value="KAF3973542.1"/>
    <property type="molecule type" value="Genomic_DNA"/>
</dbReference>
<evidence type="ECO:0000313" key="1">
    <source>
        <dbReference type="EMBL" id="KAF3973542.1"/>
    </source>
</evidence>
<accession>A0A8J4VX07</accession>
<dbReference type="OrthoDB" id="751756at2759"/>
<gene>
    <name evidence="1" type="ORF">CMV_003035</name>
</gene>
<reference evidence="1" key="1">
    <citation type="submission" date="2020-03" db="EMBL/GenBank/DDBJ databases">
        <title>Castanea mollissima Vanexum genome sequencing.</title>
        <authorList>
            <person name="Staton M."/>
        </authorList>
    </citation>
    <scope>NUCLEOTIDE SEQUENCE</scope>
    <source>
        <tissue evidence="1">Leaf</tissue>
    </source>
</reference>
<protein>
    <submittedName>
        <fullName evidence="1">Uncharacterized protein</fullName>
    </submittedName>
</protein>
<comment type="caution">
    <text evidence="1">The sequence shown here is derived from an EMBL/GenBank/DDBJ whole genome shotgun (WGS) entry which is preliminary data.</text>
</comment>
<keyword evidence="2" id="KW-1185">Reference proteome</keyword>
<name>A0A8J4VX07_9ROSI</name>
<dbReference type="Proteomes" id="UP000737018">
    <property type="component" value="Unassembled WGS sequence"/>
</dbReference>
<sequence>MHPSSVPMDENYNNQVFHSLSMPMTSSSNHFQLSNQIHFSYWSGASPNVSLTSMLQSNDCLNHLSQVSSGFQQPKHFSKPAYKAEKYSTR</sequence>
<evidence type="ECO:0000313" key="2">
    <source>
        <dbReference type="Proteomes" id="UP000737018"/>
    </source>
</evidence>